<keyword evidence="4" id="KW-1185">Reference proteome</keyword>
<evidence type="ECO:0000256" key="1">
    <source>
        <dbReference type="SAM" id="Coils"/>
    </source>
</evidence>
<gene>
    <name evidence="3" type="ORF">BF_0284</name>
</gene>
<feature type="coiled-coil region" evidence="1">
    <location>
        <begin position="62"/>
        <end position="103"/>
    </location>
</feature>
<dbReference type="Proteomes" id="UP000221837">
    <property type="component" value="Genome"/>
</dbReference>
<feature type="compositionally biased region" description="Basic and acidic residues" evidence="2">
    <location>
        <begin position="14"/>
        <end position="24"/>
    </location>
</feature>
<evidence type="ECO:0000313" key="4">
    <source>
        <dbReference type="Proteomes" id="UP000221837"/>
    </source>
</evidence>
<evidence type="ECO:0000256" key="2">
    <source>
        <dbReference type="SAM" id="MobiDB-lite"/>
    </source>
</evidence>
<evidence type="ECO:0000313" key="3">
    <source>
        <dbReference type="EMBL" id="AQW88809.1"/>
    </source>
</evidence>
<feature type="region of interest" description="Disordered" evidence="2">
    <location>
        <begin position="1"/>
        <end position="24"/>
    </location>
</feature>
<protein>
    <submittedName>
        <fullName evidence="3">Structural protein</fullName>
    </submittedName>
</protein>
<organism evidence="3 4">
    <name type="scientific">Serratia phage BF</name>
    <dbReference type="NCBI Taxonomy" id="1962671"/>
    <lineage>
        <taxon>Viruses</taxon>
        <taxon>Duplodnaviria</taxon>
        <taxon>Heunggongvirae</taxon>
        <taxon>Uroviricota</taxon>
        <taxon>Caudoviricetes</taxon>
        <taxon>Eneladusvirus</taxon>
        <taxon>Eneladusvirus BF</taxon>
    </lineage>
</organism>
<keyword evidence="1" id="KW-0175">Coiled coil</keyword>
<proteinExistence type="predicted"/>
<name>A0A1S6UBL3_9CAUD</name>
<reference evidence="3" key="1">
    <citation type="submission" date="2017-02" db="EMBL/GenBank/DDBJ databases">
        <title>Genome sequence of Serratia marcescens phage BF.</title>
        <authorList>
            <person name="Casey E."/>
            <person name="Fitzgerald B."/>
            <person name="Mahony J."/>
            <person name="Lugli G."/>
            <person name="Ventura M."/>
            <person name="van Sinderen D."/>
        </authorList>
    </citation>
    <scope>NUCLEOTIDE SEQUENCE [LARGE SCALE GENOMIC DNA]</scope>
</reference>
<sequence>MKSKIYAEQELTDEEKKQKEELKEDAKQLSVLRQGTVTEITMGGQTFQVSDPKRIEQAISFLERHEESLFTLRQRIKEQNKAINVLIQEIEKLKADVQRLKEESNNGFGSQEYSNY</sequence>
<dbReference type="OrthoDB" id="28384at10239"/>
<accession>A0A1S6UBL3</accession>
<dbReference type="EMBL" id="KY630187">
    <property type="protein sequence ID" value="AQW88809.1"/>
    <property type="molecule type" value="Genomic_DNA"/>
</dbReference>